<name>A0ABN6TRB9_9BURK</name>
<dbReference type="EMBL" id="AP026974">
    <property type="protein sequence ID" value="BDT79173.1"/>
    <property type="molecule type" value="Genomic_DNA"/>
</dbReference>
<dbReference type="Proteomes" id="UP001211204">
    <property type="component" value="Chromosome"/>
</dbReference>
<sequence>MLDRNLGRYVKTITAENGYSEEEQAHFLMRLECACIDNPELPPTFVANCLLSLSESKLDELLPFESSNKGI</sequence>
<proteinExistence type="predicted"/>
<reference evidence="1 2" key="1">
    <citation type="submission" date="2022-11" db="EMBL/GenBank/DDBJ databases">
        <title>Complete Genome Sequences of three Polynucleobacter sp. Subcluster PnecC Strains KF022, KF023, and KF032 Isolated from a Shallow Eutrophic Lake in Japan.</title>
        <authorList>
            <person name="Ogata Y."/>
            <person name="Watanabe K."/>
            <person name="Takemine S."/>
            <person name="Shindo C."/>
            <person name="Kurokawa R."/>
            <person name="Suda W."/>
        </authorList>
    </citation>
    <scope>NUCLEOTIDE SEQUENCE [LARGE SCALE GENOMIC DNA]</scope>
    <source>
        <strain evidence="1 2">KF032</strain>
    </source>
</reference>
<protein>
    <submittedName>
        <fullName evidence="1">Uncharacterized protein</fullName>
    </submittedName>
</protein>
<accession>A0ABN6TRB9</accession>
<keyword evidence="2" id="KW-1185">Reference proteome</keyword>
<organism evidence="1 2">
    <name type="scientific">Polynucleobacter yangtzensis</name>
    <dbReference type="NCBI Taxonomy" id="1743159"/>
    <lineage>
        <taxon>Bacteria</taxon>
        <taxon>Pseudomonadati</taxon>
        <taxon>Pseudomonadota</taxon>
        <taxon>Betaproteobacteria</taxon>
        <taxon>Burkholderiales</taxon>
        <taxon>Burkholderiaceae</taxon>
        <taxon>Polynucleobacter</taxon>
    </lineage>
</organism>
<evidence type="ECO:0000313" key="2">
    <source>
        <dbReference type="Proteomes" id="UP001211204"/>
    </source>
</evidence>
<dbReference type="RefSeq" id="WP_281744383.1">
    <property type="nucleotide sequence ID" value="NZ_AP026974.1"/>
</dbReference>
<gene>
    <name evidence="1" type="ORF">PKF032_10610</name>
</gene>
<evidence type="ECO:0000313" key="1">
    <source>
        <dbReference type="EMBL" id="BDT79173.1"/>
    </source>
</evidence>